<dbReference type="InterPro" id="IPR001834">
    <property type="entry name" value="CBR-like"/>
</dbReference>
<dbReference type="GO" id="GO:0016491">
    <property type="term" value="F:oxidoreductase activity"/>
    <property type="evidence" value="ECO:0007669"/>
    <property type="project" value="UniProtKB-KW"/>
</dbReference>
<feature type="binding site" evidence="6">
    <location>
        <position position="145"/>
    </location>
    <ligand>
        <name>FAD</name>
        <dbReference type="ChEBI" id="CHEBI:57692"/>
    </ligand>
</feature>
<accession>A0A4U5LVT8</accession>
<dbReference type="PRINTS" id="PR00406">
    <property type="entry name" value="CYTB5RDTASE"/>
</dbReference>
<evidence type="ECO:0000259" key="7">
    <source>
        <dbReference type="PROSITE" id="PS51384"/>
    </source>
</evidence>
<evidence type="ECO:0000256" key="3">
    <source>
        <dbReference type="ARBA" id="ARBA00022630"/>
    </source>
</evidence>
<dbReference type="Proteomes" id="UP000298663">
    <property type="component" value="Unassembled WGS sequence"/>
</dbReference>
<dbReference type="InterPro" id="IPR017927">
    <property type="entry name" value="FAD-bd_FR_type"/>
</dbReference>
<keyword evidence="3 6" id="KW-0285">Flavoprotein</keyword>
<comment type="caution">
    <text evidence="8">The sequence shown here is derived from an EMBL/GenBank/DDBJ whole genome shotgun (WGS) entry which is preliminary data.</text>
</comment>
<dbReference type="InterPro" id="IPR039261">
    <property type="entry name" value="FNR_nucleotide-bd"/>
</dbReference>
<dbReference type="InterPro" id="IPR008333">
    <property type="entry name" value="Cbr1-like_FAD-bd_dom"/>
</dbReference>
<keyword evidence="9" id="KW-1185">Reference proteome</keyword>
<evidence type="ECO:0000256" key="5">
    <source>
        <dbReference type="ARBA" id="ARBA00023002"/>
    </source>
</evidence>
<reference evidence="8 9" key="1">
    <citation type="journal article" date="2015" name="Genome Biol.">
        <title>Comparative genomics of Steinernema reveals deeply conserved gene regulatory networks.</title>
        <authorList>
            <person name="Dillman A.R."/>
            <person name="Macchietto M."/>
            <person name="Porter C.F."/>
            <person name="Rogers A."/>
            <person name="Williams B."/>
            <person name="Antoshechkin I."/>
            <person name="Lee M.M."/>
            <person name="Goodwin Z."/>
            <person name="Lu X."/>
            <person name="Lewis E.E."/>
            <person name="Goodrich-Blair H."/>
            <person name="Stock S.P."/>
            <person name="Adams B.J."/>
            <person name="Sternberg P.W."/>
            <person name="Mortazavi A."/>
        </authorList>
    </citation>
    <scope>NUCLEOTIDE SEQUENCE [LARGE SCALE GENOMIC DNA]</scope>
    <source>
        <strain evidence="8 9">ALL</strain>
    </source>
</reference>
<evidence type="ECO:0000256" key="4">
    <source>
        <dbReference type="ARBA" id="ARBA00022827"/>
    </source>
</evidence>
<feature type="binding site" evidence="6">
    <location>
        <position position="113"/>
    </location>
    <ligand>
        <name>FAD</name>
        <dbReference type="ChEBI" id="CHEBI:57692"/>
    </ligand>
</feature>
<evidence type="ECO:0000313" key="9">
    <source>
        <dbReference type="Proteomes" id="UP000298663"/>
    </source>
</evidence>
<gene>
    <name evidence="8" type="ORF">L596_027538</name>
</gene>
<dbReference type="PANTHER" id="PTHR19370:SF184">
    <property type="entry name" value="NADH-CYTOCHROME B5 REDUCTASE-LIKE"/>
    <property type="match status" value="1"/>
</dbReference>
<dbReference type="OrthoDB" id="432685at2759"/>
<keyword evidence="4 6" id="KW-0274">FAD</keyword>
<dbReference type="Pfam" id="PF00970">
    <property type="entry name" value="FAD_binding_6"/>
    <property type="match status" value="1"/>
</dbReference>
<keyword evidence="5" id="KW-0560">Oxidoreductase</keyword>
<evidence type="ECO:0000313" key="8">
    <source>
        <dbReference type="EMBL" id="TKR60263.1"/>
    </source>
</evidence>
<dbReference type="AlphaFoldDB" id="A0A4U5LVT8"/>
<comment type="similarity">
    <text evidence="2">Belongs to the flavoprotein pyridine nucleotide cytochrome reductase family.</text>
</comment>
<evidence type="ECO:0000256" key="6">
    <source>
        <dbReference type="PIRSR" id="PIRSR601834-1"/>
    </source>
</evidence>
<dbReference type="PANTHER" id="PTHR19370">
    <property type="entry name" value="NADH-CYTOCHROME B5 REDUCTASE"/>
    <property type="match status" value="1"/>
</dbReference>
<feature type="binding site" evidence="6">
    <location>
        <position position="111"/>
    </location>
    <ligand>
        <name>FAD</name>
        <dbReference type="ChEBI" id="CHEBI:57692"/>
    </ligand>
</feature>
<name>A0A4U5LVT8_STECR</name>
<evidence type="ECO:0000256" key="2">
    <source>
        <dbReference type="ARBA" id="ARBA00006105"/>
    </source>
</evidence>
<dbReference type="Gene3D" id="3.40.50.80">
    <property type="entry name" value="Nucleotide-binding domain of ferredoxin-NADP reductase (FNR) module"/>
    <property type="match status" value="1"/>
</dbReference>
<dbReference type="InterPro" id="IPR017938">
    <property type="entry name" value="Riboflavin_synthase-like_b-brl"/>
</dbReference>
<proteinExistence type="inferred from homology"/>
<dbReference type="PROSITE" id="PS51384">
    <property type="entry name" value="FAD_FR"/>
    <property type="match status" value="1"/>
</dbReference>
<reference evidence="8 9" key="2">
    <citation type="journal article" date="2019" name="G3 (Bethesda)">
        <title>Hybrid Assembly of the Genome of the Entomopathogenic Nematode Steinernema carpocapsae Identifies the X-Chromosome.</title>
        <authorList>
            <person name="Serra L."/>
            <person name="Macchietto M."/>
            <person name="Macias-Munoz A."/>
            <person name="McGill C.J."/>
            <person name="Rodriguez I.M."/>
            <person name="Rodriguez B."/>
            <person name="Murad R."/>
            <person name="Mortazavi A."/>
        </authorList>
    </citation>
    <scope>NUCLEOTIDE SEQUENCE [LARGE SCALE GENOMIC DNA]</scope>
    <source>
        <strain evidence="8 9">ALL</strain>
    </source>
</reference>
<organism evidence="8 9">
    <name type="scientific">Steinernema carpocapsae</name>
    <name type="common">Entomopathogenic nematode</name>
    <dbReference type="NCBI Taxonomy" id="34508"/>
    <lineage>
        <taxon>Eukaryota</taxon>
        <taxon>Metazoa</taxon>
        <taxon>Ecdysozoa</taxon>
        <taxon>Nematoda</taxon>
        <taxon>Chromadorea</taxon>
        <taxon>Rhabditida</taxon>
        <taxon>Tylenchina</taxon>
        <taxon>Panagrolaimomorpha</taxon>
        <taxon>Strongyloidoidea</taxon>
        <taxon>Steinernematidae</taxon>
        <taxon>Steinernema</taxon>
    </lineage>
</organism>
<comment type="cofactor">
    <cofactor evidence="1 6">
        <name>FAD</name>
        <dbReference type="ChEBI" id="CHEBI:57692"/>
    </cofactor>
</comment>
<evidence type="ECO:0000256" key="1">
    <source>
        <dbReference type="ARBA" id="ARBA00001974"/>
    </source>
</evidence>
<sequence>MPSTTETTIGAGLLFCAAVAIGYGVHRYTQWEIEPKTKNSKPIAKITKKKGKKVLFEEFQERHTLEITKKDHVTHDVVLLRFSFHPESVSGLEPGQHIRCTANVNGQEMSRYYSPISAPTDKGFFECSIKVYSNDPEDDKRGQFSRHMGSLSVGDKITCAGPSGSCSYLGNGRFYYKKTDEIKQFEHIGIIAGGTGIAPFVQVRETEVLVNG</sequence>
<dbReference type="Gene3D" id="2.40.30.10">
    <property type="entry name" value="Translation factors"/>
    <property type="match status" value="1"/>
</dbReference>
<dbReference type="EMBL" id="AZBU02000011">
    <property type="protein sequence ID" value="TKR60263.1"/>
    <property type="molecule type" value="Genomic_DNA"/>
</dbReference>
<feature type="domain" description="FAD-binding FR-type" evidence="7">
    <location>
        <begin position="60"/>
        <end position="169"/>
    </location>
</feature>
<dbReference type="SUPFAM" id="SSF63380">
    <property type="entry name" value="Riboflavin synthase domain-like"/>
    <property type="match status" value="1"/>
</dbReference>
<dbReference type="STRING" id="34508.A0A4U5LVT8"/>
<protein>
    <recommendedName>
        <fullName evidence="7">FAD-binding FR-type domain-containing protein</fullName>
    </recommendedName>
</protein>
<feature type="binding site" evidence="6">
    <location>
        <position position="130"/>
    </location>
    <ligand>
        <name>FAD</name>
        <dbReference type="ChEBI" id="CHEBI:57692"/>
    </ligand>
</feature>